<reference evidence="1" key="1">
    <citation type="submission" date="2022-02" db="EMBL/GenBank/DDBJ databases">
        <title>Aestuariibaculum sp., a marine bacterium isolated from sediment in Guangxi.</title>
        <authorList>
            <person name="Ying J."/>
        </authorList>
    </citation>
    <scope>NUCLEOTIDE SEQUENCE</scope>
    <source>
        <strain evidence="1">L182</strain>
    </source>
</reference>
<evidence type="ECO:0000313" key="1">
    <source>
        <dbReference type="EMBL" id="MCH4554161.1"/>
    </source>
</evidence>
<dbReference type="Gene3D" id="3.10.105.10">
    <property type="entry name" value="Dipeptide-binding Protein, Domain 3"/>
    <property type="match status" value="1"/>
</dbReference>
<evidence type="ECO:0000313" key="2">
    <source>
        <dbReference type="Proteomes" id="UP001156141"/>
    </source>
</evidence>
<organism evidence="1 2">
    <name type="scientific">Aestuariibaculum lutulentum</name>
    <dbReference type="NCBI Taxonomy" id="2920935"/>
    <lineage>
        <taxon>Bacteria</taxon>
        <taxon>Pseudomonadati</taxon>
        <taxon>Bacteroidota</taxon>
        <taxon>Flavobacteriia</taxon>
        <taxon>Flavobacteriales</taxon>
        <taxon>Flavobacteriaceae</taxon>
    </lineage>
</organism>
<gene>
    <name evidence="1" type="ORF">MKW35_16180</name>
</gene>
<accession>A0ABS9RMJ0</accession>
<sequence>KEMKRAYDLLVSRGYAIKDEQMLDPNGNPLSFEILTRSVAEERLGIAYKRTLERLGIAVTIRTVDDAQYQKRLHTFDYDVIL</sequence>
<keyword evidence="2" id="KW-1185">Reference proteome</keyword>
<dbReference type="SUPFAM" id="SSF53850">
    <property type="entry name" value="Periplasmic binding protein-like II"/>
    <property type="match status" value="1"/>
</dbReference>
<comment type="caution">
    <text evidence="1">The sequence shown here is derived from an EMBL/GenBank/DDBJ whole genome shotgun (WGS) entry which is preliminary data.</text>
</comment>
<dbReference type="Proteomes" id="UP001156141">
    <property type="component" value="Unassembled WGS sequence"/>
</dbReference>
<feature type="non-terminal residue" evidence="1">
    <location>
        <position position="82"/>
    </location>
</feature>
<name>A0ABS9RMJ0_9FLAO</name>
<protein>
    <submittedName>
        <fullName evidence="1">ABC transporter substrate-binding protein</fullName>
    </submittedName>
</protein>
<proteinExistence type="predicted"/>
<feature type="non-terminal residue" evidence="1">
    <location>
        <position position="1"/>
    </location>
</feature>
<dbReference type="EMBL" id="JAKVQD010000034">
    <property type="protein sequence ID" value="MCH4554161.1"/>
    <property type="molecule type" value="Genomic_DNA"/>
</dbReference>